<sequence length="86" mass="9487">MPPLPDNTHQTTLYPAALENNSCSRSISDDDLCAWCSHLLYRPGELSLCQLSVADGIWPSHCDEDGYAQSCPSLHLNNSPQNTKEI</sequence>
<protein>
    <recommendedName>
        <fullName evidence="3">Antirestriction protein</fullName>
    </recommendedName>
</protein>
<accession>A0ABX5A5I6</accession>
<evidence type="ECO:0000313" key="1">
    <source>
        <dbReference type="EMBL" id="POZ25966.1"/>
    </source>
</evidence>
<evidence type="ECO:0008006" key="3">
    <source>
        <dbReference type="Google" id="ProtNLM"/>
    </source>
</evidence>
<dbReference type="EMBL" id="PQVW01000002">
    <property type="protein sequence ID" value="POZ25966.1"/>
    <property type="molecule type" value="Genomic_DNA"/>
</dbReference>
<evidence type="ECO:0000313" key="2">
    <source>
        <dbReference type="Proteomes" id="UP000237025"/>
    </source>
</evidence>
<dbReference type="Proteomes" id="UP000237025">
    <property type="component" value="Unassembled WGS sequence"/>
</dbReference>
<gene>
    <name evidence="1" type="ORF">C3712_04360</name>
</gene>
<dbReference type="RefSeq" id="WP_103948373.1">
    <property type="nucleotide sequence ID" value="NZ_PQVR01000033.1"/>
</dbReference>
<comment type="caution">
    <text evidence="1">The sequence shown here is derived from an EMBL/GenBank/DDBJ whole genome shotgun (WGS) entry which is preliminary data.</text>
</comment>
<reference evidence="1 2" key="1">
    <citation type="submission" date="2018-02" db="EMBL/GenBank/DDBJ databases">
        <title>Lelliotia aquatilis sp. nov., isolated from drinking water.</title>
        <authorList>
            <person name="Kaempfer P."/>
            <person name="Glaeser S."/>
            <person name="Exner M."/>
            <person name="Doijad S."/>
            <person name="Chakraborty T."/>
        </authorList>
    </citation>
    <scope>NUCLEOTIDE SEQUENCE [LARGE SCALE GENOMIC DNA]</scope>
    <source>
        <strain evidence="1 2">6331-17</strain>
    </source>
</reference>
<organism evidence="1 2">
    <name type="scientific">Lelliottia aquatilis</name>
    <dbReference type="NCBI Taxonomy" id="2080838"/>
    <lineage>
        <taxon>Bacteria</taxon>
        <taxon>Pseudomonadati</taxon>
        <taxon>Pseudomonadota</taxon>
        <taxon>Gammaproteobacteria</taxon>
        <taxon>Enterobacterales</taxon>
        <taxon>Enterobacteriaceae</taxon>
        <taxon>Lelliottia</taxon>
    </lineage>
</organism>
<name>A0ABX5A5I6_9ENTR</name>
<proteinExistence type="predicted"/>
<keyword evidence="2" id="KW-1185">Reference proteome</keyword>